<gene>
    <name evidence="5" type="ORF">ACFSJ0_50180</name>
</gene>
<dbReference type="Proteomes" id="UP001597097">
    <property type="component" value="Unassembled WGS sequence"/>
</dbReference>
<evidence type="ECO:0000256" key="1">
    <source>
        <dbReference type="ARBA" id="ARBA00001974"/>
    </source>
</evidence>
<keyword evidence="6" id="KW-1185">Reference proteome</keyword>
<evidence type="ECO:0000256" key="3">
    <source>
        <dbReference type="ARBA" id="ARBA00022827"/>
    </source>
</evidence>
<proteinExistence type="predicted"/>
<accession>A0ABW4GR11</accession>
<evidence type="ECO:0000259" key="4">
    <source>
        <dbReference type="Pfam" id="PF01494"/>
    </source>
</evidence>
<feature type="domain" description="FAD-binding" evidence="4">
    <location>
        <begin position="3"/>
        <end position="356"/>
    </location>
</feature>
<dbReference type="InterPro" id="IPR002938">
    <property type="entry name" value="FAD-bd"/>
</dbReference>
<comment type="caution">
    <text evidence="5">The sequence shown here is derived from an EMBL/GenBank/DDBJ whole genome shotgun (WGS) entry which is preliminary data.</text>
</comment>
<dbReference type="Pfam" id="PF21274">
    <property type="entry name" value="Rng_hyd_C"/>
    <property type="match status" value="1"/>
</dbReference>
<dbReference type="GO" id="GO:0004497">
    <property type="term" value="F:monooxygenase activity"/>
    <property type="evidence" value="ECO:0007669"/>
    <property type="project" value="UniProtKB-KW"/>
</dbReference>
<evidence type="ECO:0000256" key="2">
    <source>
        <dbReference type="ARBA" id="ARBA00022630"/>
    </source>
</evidence>
<keyword evidence="5" id="KW-0560">Oxidoreductase</keyword>
<sequence length="498" mass="53279">MTADVVIAGGGPNGLMLACELALAGVRPIVLERLPERSQAPKANGIIGQVVRLLDQRGLYQRFLGVTEPPRPIPMFLFGALPLDLAGVEGNTMYGMGIKQARLEELFEERARELGVEIRRGRELTAFTQDEEGVTLELDGGDRLRTRYLVGCDGAHSTVRKQAGIGFPGTNSASITSRAAHVVLPTATIRMDRAELDLPGVGTVSLYAWHRTERGAYGLLPLSPEVLTISCVEWDGDDPGEDVEMTLGELRESLARVLGADIPLAAPPGPGPHLLRRLTGRNTRVADRFRAGRVLLAGDAAHVHSAVGAPGLNLGLQDAANLGWKLAATVRGTAPPGLLDSYERERHLAADRVTTHSKAQLALMSPGPEVTALREVFGELLKDESARSRISALMSGADVAYPTAAPAHPLTGHFVPDLELEPVSLATLMRTGRPLLLDLDGGLQEPLRADTWGDRIDVVTAKCLAPPADALLIRPDGYVAWAGTPDESLDEAVRTWFG</sequence>
<comment type="cofactor">
    <cofactor evidence="1">
        <name>FAD</name>
        <dbReference type="ChEBI" id="CHEBI:57692"/>
    </cofactor>
</comment>
<organism evidence="5 6">
    <name type="scientific">Nonomuraea guangzhouensis</name>
    <dbReference type="NCBI Taxonomy" id="1291555"/>
    <lineage>
        <taxon>Bacteria</taxon>
        <taxon>Bacillati</taxon>
        <taxon>Actinomycetota</taxon>
        <taxon>Actinomycetes</taxon>
        <taxon>Streptosporangiales</taxon>
        <taxon>Streptosporangiaceae</taxon>
        <taxon>Nonomuraea</taxon>
    </lineage>
</organism>
<evidence type="ECO:0000313" key="5">
    <source>
        <dbReference type="EMBL" id="MFD1545288.1"/>
    </source>
</evidence>
<reference evidence="6" key="1">
    <citation type="journal article" date="2019" name="Int. J. Syst. Evol. Microbiol.">
        <title>The Global Catalogue of Microorganisms (GCM) 10K type strain sequencing project: providing services to taxonomists for standard genome sequencing and annotation.</title>
        <authorList>
            <consortium name="The Broad Institute Genomics Platform"/>
            <consortium name="The Broad Institute Genome Sequencing Center for Infectious Disease"/>
            <person name="Wu L."/>
            <person name="Ma J."/>
        </authorList>
    </citation>
    <scope>NUCLEOTIDE SEQUENCE [LARGE SCALE GENOMIC DNA]</scope>
    <source>
        <strain evidence="6">CGMCC 1.15399</strain>
    </source>
</reference>
<dbReference type="PANTHER" id="PTHR43004:SF19">
    <property type="entry name" value="BINDING MONOOXYGENASE, PUTATIVE (JCVI)-RELATED"/>
    <property type="match status" value="1"/>
</dbReference>
<protein>
    <submittedName>
        <fullName evidence="5">FAD-dependent monooxygenase</fullName>
    </submittedName>
</protein>
<evidence type="ECO:0000313" key="6">
    <source>
        <dbReference type="Proteomes" id="UP001597097"/>
    </source>
</evidence>
<dbReference type="Pfam" id="PF01494">
    <property type="entry name" value="FAD_binding_3"/>
    <property type="match status" value="1"/>
</dbReference>
<keyword evidence="3" id="KW-0274">FAD</keyword>
<name>A0ABW4GR11_9ACTN</name>
<keyword evidence="5" id="KW-0503">Monooxygenase</keyword>
<dbReference type="InterPro" id="IPR050641">
    <property type="entry name" value="RIFMO-like"/>
</dbReference>
<keyword evidence="2" id="KW-0285">Flavoprotein</keyword>
<dbReference type="PANTHER" id="PTHR43004">
    <property type="entry name" value="TRK SYSTEM POTASSIUM UPTAKE PROTEIN"/>
    <property type="match status" value="1"/>
</dbReference>
<dbReference type="RefSeq" id="WP_219532126.1">
    <property type="nucleotide sequence ID" value="NZ_JAHKRM010000013.1"/>
</dbReference>
<dbReference type="EMBL" id="JBHUCM010000047">
    <property type="protein sequence ID" value="MFD1545288.1"/>
    <property type="molecule type" value="Genomic_DNA"/>
</dbReference>